<feature type="chain" id="PRO_5033216816" evidence="1">
    <location>
        <begin position="21"/>
        <end position="157"/>
    </location>
</feature>
<evidence type="ECO:0000313" key="3">
    <source>
        <dbReference type="EMBL" id="KGN73724.1"/>
    </source>
</evidence>
<evidence type="ECO:0000313" key="5">
    <source>
        <dbReference type="Proteomes" id="UP000030103"/>
    </source>
</evidence>
<dbReference type="GO" id="GO:0016491">
    <property type="term" value="F:oxidoreductase activity"/>
    <property type="evidence" value="ECO:0007669"/>
    <property type="project" value="InterPro"/>
</dbReference>
<dbReference type="PANTHER" id="PTHR42852:SF17">
    <property type="entry name" value="THIOREDOXIN-LIKE PROTEIN HI_1115"/>
    <property type="match status" value="1"/>
</dbReference>
<dbReference type="PANTHER" id="PTHR42852">
    <property type="entry name" value="THIOL:DISULFIDE INTERCHANGE PROTEIN DSBE"/>
    <property type="match status" value="1"/>
</dbReference>
<dbReference type="EMBL" id="UGTF01000002">
    <property type="protein sequence ID" value="SUB88197.1"/>
    <property type="molecule type" value="Genomic_DNA"/>
</dbReference>
<dbReference type="GO" id="GO:0016209">
    <property type="term" value="F:antioxidant activity"/>
    <property type="evidence" value="ECO:0007669"/>
    <property type="project" value="InterPro"/>
</dbReference>
<organism evidence="3 5">
    <name type="scientific">Porphyromonas macacae</name>
    <dbReference type="NCBI Taxonomy" id="28115"/>
    <lineage>
        <taxon>Bacteria</taxon>
        <taxon>Pseudomonadati</taxon>
        <taxon>Bacteroidota</taxon>
        <taxon>Bacteroidia</taxon>
        <taxon>Bacteroidales</taxon>
        <taxon>Porphyromonadaceae</taxon>
        <taxon>Porphyromonas</taxon>
    </lineage>
</organism>
<gene>
    <name evidence="4" type="primary">trxA_2</name>
    <name evidence="3" type="ORF">HQ47_07200</name>
    <name evidence="4" type="ORF">NCTC11632_00260</name>
</gene>
<dbReference type="Proteomes" id="UP000254156">
    <property type="component" value="Unassembled WGS sequence"/>
</dbReference>
<sequence>MKKFLYFFTLLLCCLLMAKAQNVNIENLKGEKVSFSDVIKGDKPVIVSFWATWCKPCLMEMDALKELKDEWDGKVRIVSISIDDSRSKAKVPSFVKGRNLPFEIYLDTNQDLYKRLNVQNVPFLFVFHKGKQVYKHSGYSPGDEEYLIEEALKYAKK</sequence>
<name>A0A0A2EBB3_9PORP</name>
<feature type="domain" description="Thioredoxin" evidence="2">
    <location>
        <begin position="14"/>
        <end position="157"/>
    </location>
</feature>
<proteinExistence type="predicted"/>
<dbReference type="Proteomes" id="UP000030103">
    <property type="component" value="Unassembled WGS sequence"/>
</dbReference>
<feature type="signal peptide" evidence="1">
    <location>
        <begin position="1"/>
        <end position="20"/>
    </location>
</feature>
<dbReference type="Gene3D" id="3.40.30.10">
    <property type="entry name" value="Glutaredoxin"/>
    <property type="match status" value="1"/>
</dbReference>
<dbReference type="InterPro" id="IPR050553">
    <property type="entry name" value="Thioredoxin_ResA/DsbE_sf"/>
</dbReference>
<keyword evidence="1" id="KW-0732">Signal</keyword>
<evidence type="ECO:0000313" key="6">
    <source>
        <dbReference type="Proteomes" id="UP000254156"/>
    </source>
</evidence>
<dbReference type="InterPro" id="IPR000866">
    <property type="entry name" value="AhpC/TSA"/>
</dbReference>
<evidence type="ECO:0000313" key="4">
    <source>
        <dbReference type="EMBL" id="SUB88197.1"/>
    </source>
</evidence>
<dbReference type="eggNOG" id="COG0526">
    <property type="taxonomic scope" value="Bacteria"/>
</dbReference>
<dbReference type="OrthoDB" id="9794348at2"/>
<dbReference type="AlphaFoldDB" id="A0A0A2EBB3"/>
<dbReference type="InterPro" id="IPR013766">
    <property type="entry name" value="Thioredoxin_domain"/>
</dbReference>
<reference evidence="3 5" key="1">
    <citation type="submission" date="2014-09" db="EMBL/GenBank/DDBJ databases">
        <title>Draft Genome Sequence of Porphyromonas macacae COT-192_OH2859.</title>
        <authorList>
            <person name="Wallis C."/>
            <person name="Deusch O."/>
            <person name="O'Flynn C."/>
            <person name="Davis I."/>
            <person name="Horsfall A."/>
            <person name="Kirkwood N."/>
            <person name="Harris S."/>
            <person name="Eisen J.A."/>
            <person name="Coil D.A."/>
            <person name="Darling A.E."/>
            <person name="Jospin G."/>
            <person name="Alexiev A."/>
        </authorList>
    </citation>
    <scope>NUCLEOTIDE SEQUENCE [LARGE SCALE GENOMIC DNA]</scope>
    <source>
        <strain evidence="5">COT-192 OH2859</strain>
        <strain evidence="3">COT-192_OH2859</strain>
    </source>
</reference>
<dbReference type="Pfam" id="PF00578">
    <property type="entry name" value="AhpC-TSA"/>
    <property type="match status" value="1"/>
</dbReference>
<reference evidence="4 6" key="2">
    <citation type="submission" date="2018-06" db="EMBL/GenBank/DDBJ databases">
        <authorList>
            <consortium name="Pathogen Informatics"/>
            <person name="Doyle S."/>
        </authorList>
    </citation>
    <scope>NUCLEOTIDE SEQUENCE [LARGE SCALE GENOMIC DNA]</scope>
    <source>
        <strain evidence="4 6">NCTC11632</strain>
    </source>
</reference>
<dbReference type="EMBL" id="JRFA01000019">
    <property type="protein sequence ID" value="KGN73724.1"/>
    <property type="molecule type" value="Genomic_DNA"/>
</dbReference>
<dbReference type="RefSeq" id="WP_036852947.1">
    <property type="nucleotide sequence ID" value="NZ_JASBZX010000013.1"/>
</dbReference>
<dbReference type="SUPFAM" id="SSF52833">
    <property type="entry name" value="Thioredoxin-like"/>
    <property type="match status" value="1"/>
</dbReference>
<dbReference type="STRING" id="28115.HQ47_07200"/>
<keyword evidence="5" id="KW-1185">Reference proteome</keyword>
<dbReference type="CDD" id="cd02966">
    <property type="entry name" value="TlpA_like_family"/>
    <property type="match status" value="1"/>
</dbReference>
<protein>
    <submittedName>
        <fullName evidence="4">Thioredoxin</fullName>
    </submittedName>
</protein>
<dbReference type="PROSITE" id="PS51352">
    <property type="entry name" value="THIOREDOXIN_2"/>
    <property type="match status" value="1"/>
</dbReference>
<evidence type="ECO:0000256" key="1">
    <source>
        <dbReference type="SAM" id="SignalP"/>
    </source>
</evidence>
<evidence type="ECO:0000259" key="2">
    <source>
        <dbReference type="PROSITE" id="PS51352"/>
    </source>
</evidence>
<accession>A0A0A2EBB3</accession>
<dbReference type="InterPro" id="IPR036249">
    <property type="entry name" value="Thioredoxin-like_sf"/>
</dbReference>